<proteinExistence type="predicted"/>
<keyword evidence="4" id="KW-1185">Reference proteome</keyword>
<dbReference type="InterPro" id="IPR017224">
    <property type="entry name" value="Opine_Oxase_asu/HCN_bsu"/>
</dbReference>
<dbReference type="SUPFAM" id="SSF51905">
    <property type="entry name" value="FAD/NAD(P)-binding domain"/>
    <property type="match status" value="1"/>
</dbReference>
<evidence type="ECO:0000313" key="3">
    <source>
        <dbReference type="EMBL" id="TQV82621.1"/>
    </source>
</evidence>
<dbReference type="Pfam" id="PF07992">
    <property type="entry name" value="Pyr_redox_2"/>
    <property type="match status" value="1"/>
</dbReference>
<dbReference type="EMBL" id="VHSG01000007">
    <property type="protein sequence ID" value="TQV82621.1"/>
    <property type="molecule type" value="Genomic_DNA"/>
</dbReference>
<dbReference type="PIRSF" id="PIRSF037495">
    <property type="entry name" value="Opine_OX_OoxA/HcnB"/>
    <property type="match status" value="1"/>
</dbReference>
<reference evidence="3 4" key="1">
    <citation type="submission" date="2019-06" db="EMBL/GenBank/DDBJ databases">
        <title>Whole genome sequence for Cellvibrionaceae sp. R142.</title>
        <authorList>
            <person name="Wang G."/>
        </authorList>
    </citation>
    <scope>NUCLEOTIDE SEQUENCE [LARGE SCALE GENOMIC DNA]</scope>
    <source>
        <strain evidence="3 4">R142</strain>
    </source>
</reference>
<organism evidence="3 4">
    <name type="scientific">Exilibacterium tricleocarpae</name>
    <dbReference type="NCBI Taxonomy" id="2591008"/>
    <lineage>
        <taxon>Bacteria</taxon>
        <taxon>Pseudomonadati</taxon>
        <taxon>Pseudomonadota</taxon>
        <taxon>Gammaproteobacteria</taxon>
        <taxon>Cellvibrionales</taxon>
        <taxon>Cellvibrionaceae</taxon>
        <taxon>Exilibacterium</taxon>
    </lineage>
</organism>
<name>A0A545TZI2_9GAMM</name>
<dbReference type="PANTHER" id="PTHR42949">
    <property type="entry name" value="ANAEROBIC GLYCEROL-3-PHOSPHATE DEHYDROGENASE SUBUNIT B"/>
    <property type="match status" value="1"/>
</dbReference>
<dbReference type="Gene3D" id="3.50.50.60">
    <property type="entry name" value="FAD/NAD(P)-binding domain"/>
    <property type="match status" value="2"/>
</dbReference>
<dbReference type="InterPro" id="IPR036188">
    <property type="entry name" value="FAD/NAD-bd_sf"/>
</dbReference>
<dbReference type="PRINTS" id="PR00469">
    <property type="entry name" value="PNDRDTASEII"/>
</dbReference>
<dbReference type="InterPro" id="IPR023753">
    <property type="entry name" value="FAD/NAD-binding_dom"/>
</dbReference>
<evidence type="ECO:0000313" key="4">
    <source>
        <dbReference type="Proteomes" id="UP000319732"/>
    </source>
</evidence>
<comment type="caution">
    <text evidence="3">The sequence shown here is derived from an EMBL/GenBank/DDBJ whole genome shotgun (WGS) entry which is preliminary data.</text>
</comment>
<dbReference type="GO" id="GO:0016491">
    <property type="term" value="F:oxidoreductase activity"/>
    <property type="evidence" value="ECO:0007669"/>
    <property type="project" value="UniProtKB-KW"/>
</dbReference>
<dbReference type="InterPro" id="IPR041854">
    <property type="entry name" value="BFD-like_2Fe2S-bd_dom_sf"/>
</dbReference>
<accession>A0A545TZI2</accession>
<dbReference type="OrthoDB" id="9801699at2"/>
<dbReference type="PRINTS" id="PR00368">
    <property type="entry name" value="FADPNR"/>
</dbReference>
<keyword evidence="1" id="KW-0560">Oxidoreductase</keyword>
<evidence type="ECO:0000259" key="2">
    <source>
        <dbReference type="Pfam" id="PF07992"/>
    </source>
</evidence>
<dbReference type="InterPro" id="IPR051691">
    <property type="entry name" value="Metab_Enz_Cyan_OpOx_G3PDH"/>
</dbReference>
<dbReference type="PANTHER" id="PTHR42949:SF3">
    <property type="entry name" value="ANAEROBIC GLYCEROL-3-PHOSPHATE DEHYDROGENASE SUBUNIT B"/>
    <property type="match status" value="1"/>
</dbReference>
<gene>
    <name evidence="3" type="ORF">FKG94_07790</name>
</gene>
<dbReference type="Gene3D" id="1.10.10.1100">
    <property type="entry name" value="BFD-like [2Fe-2S]-binding domain"/>
    <property type="match status" value="1"/>
</dbReference>
<sequence>MPGACCLKRRRRLVSRLYDTGRGRHVRCDRRAESGRLSPVDNPIDSMINDTRALTAELAIVGAGPAGLAAAEVAVAQGIDVVVVDEQLRPGGQIYRQPPPAFQVKNWLTSSIYKTVRQLLARVAETNRIRWLSQTTVLAVLPARTTPAARGHKLILKDADGSFHLDADCVLIASGCYDMPVVFPGANLPGVMATGGIQAFVKSQQLVPGERFLFAGSHPLQLIVADQTVRAGGQVAGVIFSQPASTVFLLLKSAPLLIRHGAKLAYFTAALVRLLIKGVPIRFSRTVKEAHGDQRLQRVDLVPVDAAGTVRAEAVESVDCDRLGICFGFLAASELARQAGATPRWSAAGGGWLVDHDNWMRTGVTGLFVAGELTGVAGADVSMLEGRLAGLGIARELNRIDGQRAERLARATRSRLSGALRFAELLRGLAYPGKRLLRQLMTDSSLLCKCEEVSVADFKHCLTGHPFIDDANGAKLISRVGMGLCQGRYCHYHLCGLVADAAGVDEQEVRAFTARFPAKPVTIKALLNRGDD</sequence>
<protein>
    <submittedName>
        <fullName evidence="3">FAD-dependent oxidoreductase</fullName>
    </submittedName>
</protein>
<evidence type="ECO:0000256" key="1">
    <source>
        <dbReference type="ARBA" id="ARBA00023002"/>
    </source>
</evidence>
<dbReference type="Proteomes" id="UP000319732">
    <property type="component" value="Unassembled WGS sequence"/>
</dbReference>
<feature type="domain" description="FAD/NAD(P)-binding" evidence="2">
    <location>
        <begin position="58"/>
        <end position="375"/>
    </location>
</feature>
<dbReference type="AlphaFoldDB" id="A0A545TZI2"/>